<comment type="caution">
    <text evidence="2">The sequence shown here is derived from an EMBL/GenBank/DDBJ whole genome shotgun (WGS) entry which is preliminary data.</text>
</comment>
<dbReference type="AlphaFoldDB" id="A0A2P6TII5"/>
<dbReference type="Proteomes" id="UP000239899">
    <property type="component" value="Unassembled WGS sequence"/>
</dbReference>
<reference evidence="2 3" key="1">
    <citation type="journal article" date="2018" name="Plant J.">
        <title>Genome sequences of Chlorella sorokiniana UTEX 1602 and Micractinium conductrix SAG 241.80: implications to maltose excretion by a green alga.</title>
        <authorList>
            <person name="Arriola M.B."/>
            <person name="Velmurugan N."/>
            <person name="Zhang Y."/>
            <person name="Plunkett M.H."/>
            <person name="Hondzo H."/>
            <person name="Barney B.M."/>
        </authorList>
    </citation>
    <scope>NUCLEOTIDE SEQUENCE [LARGE SCALE GENOMIC DNA]</scope>
    <source>
        <strain evidence="3">UTEX 1602</strain>
    </source>
</reference>
<feature type="region of interest" description="Disordered" evidence="1">
    <location>
        <begin position="250"/>
        <end position="291"/>
    </location>
</feature>
<dbReference type="OrthoDB" id="10485971at2759"/>
<evidence type="ECO:0000313" key="3">
    <source>
        <dbReference type="Proteomes" id="UP000239899"/>
    </source>
</evidence>
<evidence type="ECO:0000256" key="1">
    <source>
        <dbReference type="SAM" id="MobiDB-lite"/>
    </source>
</evidence>
<evidence type="ECO:0000313" key="2">
    <source>
        <dbReference type="EMBL" id="PRW34076.1"/>
    </source>
</evidence>
<feature type="region of interest" description="Disordered" evidence="1">
    <location>
        <begin position="1"/>
        <end position="31"/>
    </location>
</feature>
<name>A0A2P6TII5_CHLSO</name>
<feature type="compositionally biased region" description="Low complexity" evidence="1">
    <location>
        <begin position="272"/>
        <end position="284"/>
    </location>
</feature>
<accession>A0A2P6TII5</accession>
<protein>
    <submittedName>
        <fullName evidence="2">Uncharacterized protein</fullName>
    </submittedName>
</protein>
<sequence length="291" mass="32369">MGRPTKGTLTKRKAQLVYAPPAKRDKSEHTYSSVKGAIQRGVDFEFAAARGAKSKYRGLWCLGKRWDGPTLWAVPVETPQGVKPPPVDLLQGPTPGFENREPYFIARGIRSEVEAALLRDVATLWLRLHQKGCTPAKLAAVKWNLPCMELWKEESGVVKPLQRVPPGDRDKAQKTIRRLASELLPSLPKRLIPDYTVHLLKRQKERQVAAKKQLAEWEANKRKMEKAAAAQRKAEAAQAKAAEAARLKAEAQRRKEAAQKAAQAAWEREAAAKASNKARAARAAGRARKRS</sequence>
<organism evidence="2 3">
    <name type="scientific">Chlorella sorokiniana</name>
    <name type="common">Freshwater green alga</name>
    <dbReference type="NCBI Taxonomy" id="3076"/>
    <lineage>
        <taxon>Eukaryota</taxon>
        <taxon>Viridiplantae</taxon>
        <taxon>Chlorophyta</taxon>
        <taxon>core chlorophytes</taxon>
        <taxon>Trebouxiophyceae</taxon>
        <taxon>Chlorellales</taxon>
        <taxon>Chlorellaceae</taxon>
        <taxon>Chlorella clade</taxon>
        <taxon>Chlorella</taxon>
    </lineage>
</organism>
<gene>
    <name evidence="2" type="ORF">C2E21_7409</name>
</gene>
<proteinExistence type="predicted"/>
<keyword evidence="3" id="KW-1185">Reference proteome</keyword>
<dbReference type="EMBL" id="LHPG02000015">
    <property type="protein sequence ID" value="PRW34076.1"/>
    <property type="molecule type" value="Genomic_DNA"/>
</dbReference>